<dbReference type="NCBIfam" id="TIGR03813">
    <property type="entry name" value="put_Glu_GABA_T"/>
    <property type="match status" value="1"/>
</dbReference>
<feature type="transmembrane region" description="Helical" evidence="7">
    <location>
        <begin position="259"/>
        <end position="285"/>
    </location>
</feature>
<keyword evidence="3" id="KW-1003">Cell membrane</keyword>
<feature type="transmembrane region" description="Helical" evidence="7">
    <location>
        <begin position="183"/>
        <end position="206"/>
    </location>
</feature>
<feature type="transmembrane region" description="Helical" evidence="7">
    <location>
        <begin position="108"/>
        <end position="138"/>
    </location>
</feature>
<feature type="transmembrane region" description="Helical" evidence="7">
    <location>
        <begin position="432"/>
        <end position="454"/>
    </location>
</feature>
<protein>
    <submittedName>
        <fullName evidence="8">Glutamate/gamma-aminobutyrate antiporter</fullName>
    </submittedName>
</protein>
<feature type="transmembrane region" description="Helical" evidence="7">
    <location>
        <begin position="153"/>
        <end position="171"/>
    </location>
</feature>
<evidence type="ECO:0000256" key="7">
    <source>
        <dbReference type="SAM" id="Phobius"/>
    </source>
</evidence>
<dbReference type="PIRSF" id="PIRSF006060">
    <property type="entry name" value="AA_transporter"/>
    <property type="match status" value="1"/>
</dbReference>
<comment type="subcellular location">
    <subcellularLocation>
        <location evidence="1">Cell membrane</location>
        <topology evidence="1">Multi-pass membrane protein</topology>
    </subcellularLocation>
</comment>
<dbReference type="AlphaFoldDB" id="C0G9R9"/>
<feature type="transmembrane region" description="Helical" evidence="7">
    <location>
        <begin position="364"/>
        <end position="385"/>
    </location>
</feature>
<feature type="transmembrane region" description="Helical" evidence="7">
    <location>
        <begin position="466"/>
        <end position="488"/>
    </location>
</feature>
<feature type="transmembrane region" description="Helical" evidence="7">
    <location>
        <begin position="391"/>
        <end position="412"/>
    </location>
</feature>
<dbReference type="Proteomes" id="UP000003678">
    <property type="component" value="Unassembled WGS sequence"/>
</dbReference>
<keyword evidence="5 7" id="KW-1133">Transmembrane helix</keyword>
<evidence type="ECO:0000256" key="2">
    <source>
        <dbReference type="ARBA" id="ARBA00022448"/>
    </source>
</evidence>
<keyword evidence="6 7" id="KW-0472">Membrane</keyword>
<feature type="transmembrane region" description="Helical" evidence="7">
    <location>
        <begin position="66"/>
        <end position="87"/>
    </location>
</feature>
<evidence type="ECO:0000256" key="5">
    <source>
        <dbReference type="ARBA" id="ARBA00022989"/>
    </source>
</evidence>
<dbReference type="InterPro" id="IPR002293">
    <property type="entry name" value="AA/rel_permease1"/>
</dbReference>
<evidence type="ECO:0000313" key="8">
    <source>
        <dbReference type="EMBL" id="EEH13683.1"/>
    </source>
</evidence>
<keyword evidence="2" id="KW-0813">Transport</keyword>
<proteinExistence type="predicted"/>
<dbReference type="PANTHER" id="PTHR42770:SF15">
    <property type="entry name" value="GLUTAMATE_GAMMA-AMINOBUTYRATE ANTIPORTER-RELATED"/>
    <property type="match status" value="1"/>
</dbReference>
<dbReference type="EMBL" id="ACJD01000006">
    <property type="protein sequence ID" value="EEH13683.1"/>
    <property type="molecule type" value="Genomic_DNA"/>
</dbReference>
<evidence type="ECO:0000313" key="9">
    <source>
        <dbReference type="Proteomes" id="UP000003678"/>
    </source>
</evidence>
<evidence type="ECO:0000256" key="4">
    <source>
        <dbReference type="ARBA" id="ARBA00022692"/>
    </source>
</evidence>
<sequence>MISVVFFQVNIMTTPTASPAAGKPAAVTPARMAKLSVLTLAIMNVTAVVSLRGLPSEATYGLTSVFYYIFAAVFFLIPVSIVAAELATGWPQKGGVFRWVGEAFGPRWGFLAIFLVWVESTIWFPTVLTFGAVAIAFAGPGQRWDEALAANKLYTIGIVLVVYWAATWVSLHGLKSAARIAKWGGMIGTIIPAAILIVLGFTYYFSGNYIEVQLAWRDLIPDFTNFNNLVLAAGIFLFYAGMEMNAIHVREIDNPARNYPLAILISSLVTVAIFVLGTLAIAFIIPASQINLVQSLLITYDSFFKLFGIDWLSPVMAIALAFGVLGGVTVWVAGPSSALSVVGRAGYLPPFFQKVNAKGAPSHILIVQGLIVTFLAIMFVVLPSVQAAYQILSQLTVTLYLIMYLLMFAAAIHLRYSEPNTPRPYRVPFGAFGMWLFAGVGLVGSLIAFVLSFVPPSQIAVGSPSAYIWMLIAGNVIFVAIPLITYAIRKPHWKTPEGSADFEPFNWEKEGRMPGSQQAAG</sequence>
<keyword evidence="4 7" id="KW-0812">Transmembrane</keyword>
<dbReference type="InterPro" id="IPR050367">
    <property type="entry name" value="APC_superfamily"/>
</dbReference>
<evidence type="ECO:0000256" key="1">
    <source>
        <dbReference type="ARBA" id="ARBA00004651"/>
    </source>
</evidence>
<name>C0G9R9_9HYPH</name>
<feature type="transmembrane region" description="Helical" evidence="7">
    <location>
        <begin position="311"/>
        <end position="334"/>
    </location>
</feature>
<accession>C0G9R9</accession>
<evidence type="ECO:0000256" key="6">
    <source>
        <dbReference type="ARBA" id="ARBA00023136"/>
    </source>
</evidence>
<feature type="transmembrane region" description="Helical" evidence="7">
    <location>
        <begin position="35"/>
        <end position="54"/>
    </location>
</feature>
<organism evidence="8 9">
    <name type="scientific">Brucella ceti str. Cudo</name>
    <dbReference type="NCBI Taxonomy" id="595497"/>
    <lineage>
        <taxon>Bacteria</taxon>
        <taxon>Pseudomonadati</taxon>
        <taxon>Pseudomonadota</taxon>
        <taxon>Alphaproteobacteria</taxon>
        <taxon>Hyphomicrobiales</taxon>
        <taxon>Brucellaceae</taxon>
        <taxon>Brucella/Ochrobactrum group</taxon>
        <taxon>Brucella</taxon>
    </lineage>
</organism>
<dbReference type="GO" id="GO:0005886">
    <property type="term" value="C:plasma membrane"/>
    <property type="evidence" value="ECO:0007669"/>
    <property type="project" value="UniProtKB-SubCell"/>
</dbReference>
<reference evidence="8 9" key="1">
    <citation type="submission" date="2009-03" db="EMBL/GenBank/DDBJ databases">
        <authorList>
            <person name="Setubal J.C."/>
            <person name="Boyle S."/>
            <person name="Crasta O.R."/>
            <person name="Gillespie J.J."/>
            <person name="Kenyon R.W."/>
            <person name="Lu J."/>
            <person name="Mane S."/>
            <person name="Nagrani S."/>
            <person name="Shallom J.M."/>
            <person name="Shallom S."/>
            <person name="Shukla M."/>
            <person name="Snyder E.E."/>
            <person name="Sobral B.W."/>
            <person name="Wattam A.R."/>
            <person name="Will R."/>
            <person name="Williams K."/>
            <person name="Yoo H."/>
            <person name="Bruce D.H."/>
            <person name="Detter C."/>
            <person name="Munk C."/>
            <person name="Brettin T.S."/>
            <person name="Ficht T."/>
        </authorList>
    </citation>
    <scope>NUCLEOTIDE SEQUENCE [LARGE SCALE GENOMIC DNA]</scope>
    <source>
        <strain evidence="8 9">Cudo</strain>
    </source>
</reference>
<dbReference type="PANTHER" id="PTHR42770">
    <property type="entry name" value="AMINO ACID TRANSPORTER-RELATED"/>
    <property type="match status" value="1"/>
</dbReference>
<gene>
    <name evidence="8" type="ORF">BCETI_6000651</name>
</gene>
<dbReference type="Pfam" id="PF13520">
    <property type="entry name" value="AA_permease_2"/>
    <property type="match status" value="1"/>
</dbReference>
<comment type="caution">
    <text evidence="8">The sequence shown here is derived from an EMBL/GenBank/DDBJ whole genome shotgun (WGS) entry which is preliminary data.</text>
</comment>
<evidence type="ECO:0000256" key="3">
    <source>
        <dbReference type="ARBA" id="ARBA00022475"/>
    </source>
</evidence>
<dbReference type="GO" id="GO:0022857">
    <property type="term" value="F:transmembrane transporter activity"/>
    <property type="evidence" value="ECO:0007669"/>
    <property type="project" value="InterPro"/>
</dbReference>
<dbReference type="InterPro" id="IPR022520">
    <property type="entry name" value="Glu/GABA_antiporter_put"/>
</dbReference>
<dbReference type="Gene3D" id="1.20.1740.10">
    <property type="entry name" value="Amino acid/polyamine transporter I"/>
    <property type="match status" value="1"/>
</dbReference>
<feature type="transmembrane region" description="Helical" evidence="7">
    <location>
        <begin position="226"/>
        <end position="247"/>
    </location>
</feature>